<evidence type="ECO:0000256" key="9">
    <source>
        <dbReference type="ARBA" id="ARBA00022801"/>
    </source>
</evidence>
<dbReference type="InterPro" id="IPR033139">
    <property type="entry name" value="Caspase_cys_AS"/>
</dbReference>
<evidence type="ECO:0000256" key="12">
    <source>
        <dbReference type="ARBA" id="ARBA00023242"/>
    </source>
</evidence>
<dbReference type="FunFam" id="1.10.533.10:FF:000016">
    <property type="entry name" value="CASP8 and FADD-like apoptosis regulator"/>
    <property type="match status" value="1"/>
</dbReference>
<dbReference type="PANTHER" id="PTHR48169">
    <property type="entry name" value="DED DOMAIN-CONTAINING PROTEIN"/>
    <property type="match status" value="1"/>
</dbReference>
<feature type="non-terminal residue" evidence="20">
    <location>
        <position position="1"/>
    </location>
</feature>
<keyword evidence="8" id="KW-0677">Repeat</keyword>
<evidence type="ECO:0000259" key="19">
    <source>
        <dbReference type="PROSITE" id="PS50208"/>
    </source>
</evidence>
<dbReference type="SUPFAM" id="SSF47986">
    <property type="entry name" value="DEATH domain"/>
    <property type="match status" value="2"/>
</dbReference>
<comment type="subcellular location">
    <subcellularLocation>
        <location evidence="2">Cytoplasm</location>
    </subcellularLocation>
    <subcellularLocation>
        <location evidence="1">Nucleus</location>
    </subcellularLocation>
</comment>
<evidence type="ECO:0000256" key="11">
    <source>
        <dbReference type="ARBA" id="ARBA00023145"/>
    </source>
</evidence>
<gene>
    <name evidence="20" type="primary">Casp8_0</name>
    <name evidence="20" type="ORF">POEATR_R00232</name>
</gene>
<dbReference type="GO" id="GO:0005886">
    <property type="term" value="C:plasma membrane"/>
    <property type="evidence" value="ECO:0007669"/>
    <property type="project" value="UniProtKB-ARBA"/>
</dbReference>
<organism evidence="20 21">
    <name type="scientific">Poecile atricapillus</name>
    <name type="common">Black-capped chickadee</name>
    <name type="synonym">Parus atricapillus</name>
    <dbReference type="NCBI Taxonomy" id="48891"/>
    <lineage>
        <taxon>Eukaryota</taxon>
        <taxon>Metazoa</taxon>
        <taxon>Chordata</taxon>
        <taxon>Craniata</taxon>
        <taxon>Vertebrata</taxon>
        <taxon>Euteleostomi</taxon>
        <taxon>Archelosauria</taxon>
        <taxon>Archosauria</taxon>
        <taxon>Dinosauria</taxon>
        <taxon>Saurischia</taxon>
        <taxon>Theropoda</taxon>
        <taxon>Coelurosauria</taxon>
        <taxon>Aves</taxon>
        <taxon>Neognathae</taxon>
        <taxon>Neoaves</taxon>
        <taxon>Telluraves</taxon>
        <taxon>Australaves</taxon>
        <taxon>Passeriformes</taxon>
        <taxon>Paridae</taxon>
        <taxon>Poecile</taxon>
    </lineage>
</organism>
<keyword evidence="11" id="KW-0865">Zymogen</keyword>
<dbReference type="EMBL" id="VZSS01000012">
    <property type="protein sequence ID" value="NWZ77552.1"/>
    <property type="molecule type" value="Genomic_DNA"/>
</dbReference>
<evidence type="ECO:0000256" key="7">
    <source>
        <dbReference type="ARBA" id="ARBA00022703"/>
    </source>
</evidence>
<dbReference type="PRINTS" id="PR00376">
    <property type="entry name" value="IL1BCENZYME"/>
</dbReference>
<feature type="non-terminal residue" evidence="20">
    <location>
        <position position="506"/>
    </location>
</feature>
<feature type="domain" description="Caspase family p10" evidence="18">
    <location>
        <begin position="420"/>
        <end position="503"/>
    </location>
</feature>
<dbReference type="PROSITE" id="PS01121">
    <property type="entry name" value="CASPASE_HIS"/>
    <property type="match status" value="1"/>
</dbReference>
<dbReference type="Pfam" id="PF01335">
    <property type="entry name" value="DED"/>
    <property type="match status" value="2"/>
</dbReference>
<dbReference type="CDD" id="cd08333">
    <property type="entry name" value="DED_Caspase_8_r1"/>
    <property type="match status" value="1"/>
</dbReference>
<dbReference type="CDD" id="cd00032">
    <property type="entry name" value="CASc"/>
    <property type="match status" value="1"/>
</dbReference>
<evidence type="ECO:0000256" key="2">
    <source>
        <dbReference type="ARBA" id="ARBA00004496"/>
    </source>
</evidence>
<feature type="domain" description="DED" evidence="17">
    <location>
        <begin position="101"/>
        <end position="178"/>
    </location>
</feature>
<dbReference type="GO" id="GO:0051604">
    <property type="term" value="P:protein maturation"/>
    <property type="evidence" value="ECO:0007669"/>
    <property type="project" value="UniProtKB-ARBA"/>
</dbReference>
<dbReference type="InterPro" id="IPR002138">
    <property type="entry name" value="Pept_C14_p10"/>
</dbReference>
<sequence>MELPRGRLLAVSEELGQAELAALKFLSQEHVPRRRLEAARSPHDLFEALQEKGVLEAGNLAFLRELLYRIGRIDLLVAHLGSSREQVERELRAPGGARVPPLRSLLFQLSEDTTEDELMSFKLLLVKELPKSKLTRETTMLDILTEMEKKGLLGKDNLSVLKSLCEKINISLWNRIEDGLNQFGKTEQNSLFPILILEVMCRTNHKCFAGQEEMLITEEERGSTGCPEGRLVSSVAPDPPVSFNDPSQLLEAYKMTSRPCGVCLILNNHNFAKAREGVLEHKHMKDRNGTDVDAAALRNVFSKLHFRVEEYRDLTAEGIRKTVKSFQSKDHEDKDCFVCCILSHGKKGIIYGVDGQEVPIRELTSSFTAQNCSSLAGKPKVFFIQACQGDAFHKGVTIETDSGEQDSSVERDARFQLDCIPAEADFLLGMATLQDYVSYRSPREGTWYIQALCQHLEYSCPRGEDVLTILTAVNREVSRKTCERDAKKQMPQPSFTLRKRLIFPVN</sequence>
<keyword evidence="12" id="KW-0539">Nucleus</keyword>
<name>A0A7K7QC64_POEAT</name>
<dbReference type="GO" id="GO:0004197">
    <property type="term" value="F:cysteine-type endopeptidase activity"/>
    <property type="evidence" value="ECO:0007669"/>
    <property type="project" value="InterPro"/>
</dbReference>
<dbReference type="SMART" id="SM00115">
    <property type="entry name" value="CASc"/>
    <property type="match status" value="1"/>
</dbReference>
<evidence type="ECO:0000256" key="15">
    <source>
        <dbReference type="ARBA" id="ARBA00068172"/>
    </source>
</evidence>
<evidence type="ECO:0000256" key="4">
    <source>
        <dbReference type="ARBA" id="ARBA00022490"/>
    </source>
</evidence>
<dbReference type="InterPro" id="IPR015917">
    <property type="entry name" value="Pept_C14A"/>
</dbReference>
<dbReference type="GO" id="GO:0005737">
    <property type="term" value="C:cytoplasm"/>
    <property type="evidence" value="ECO:0007669"/>
    <property type="project" value="UniProtKB-SubCell"/>
</dbReference>
<evidence type="ECO:0000256" key="1">
    <source>
        <dbReference type="ARBA" id="ARBA00004123"/>
    </source>
</evidence>
<dbReference type="GO" id="GO:0005634">
    <property type="term" value="C:nucleus"/>
    <property type="evidence" value="ECO:0007669"/>
    <property type="project" value="UniProtKB-SubCell"/>
</dbReference>
<dbReference type="PROSITE" id="PS50168">
    <property type="entry name" value="DED"/>
    <property type="match status" value="2"/>
</dbReference>
<evidence type="ECO:0000256" key="5">
    <source>
        <dbReference type="ARBA" id="ARBA00022553"/>
    </source>
</evidence>
<feature type="domain" description="DED" evidence="17">
    <location>
        <begin position="3"/>
        <end position="81"/>
    </location>
</feature>
<dbReference type="PANTHER" id="PTHR48169:SF7">
    <property type="entry name" value="CASPASE 10"/>
    <property type="match status" value="1"/>
</dbReference>
<reference evidence="20 21" key="1">
    <citation type="submission" date="2019-09" db="EMBL/GenBank/DDBJ databases">
        <title>Bird 10,000 Genomes (B10K) Project - Family phase.</title>
        <authorList>
            <person name="Zhang G."/>
        </authorList>
    </citation>
    <scope>NUCLEOTIDE SEQUENCE [LARGE SCALE GENOMIC DNA]</scope>
    <source>
        <strain evidence="20">OUT-0023</strain>
        <tissue evidence="20">Blood</tissue>
    </source>
</reference>
<dbReference type="PROSITE" id="PS01122">
    <property type="entry name" value="CASPASE_CYS"/>
    <property type="match status" value="1"/>
</dbReference>
<dbReference type="PROSITE" id="PS50208">
    <property type="entry name" value="CASPASE_P20"/>
    <property type="match status" value="1"/>
</dbReference>
<dbReference type="SUPFAM" id="SSF52129">
    <property type="entry name" value="Caspase-like"/>
    <property type="match status" value="1"/>
</dbReference>
<dbReference type="InterPro" id="IPR029030">
    <property type="entry name" value="Caspase-like_dom_sf"/>
</dbReference>
<evidence type="ECO:0000256" key="6">
    <source>
        <dbReference type="ARBA" id="ARBA00022670"/>
    </source>
</evidence>
<comment type="similarity">
    <text evidence="3 16">Belongs to the peptidase C14A family.</text>
</comment>
<comment type="caution">
    <text evidence="20">The sequence shown here is derived from an EMBL/GenBank/DDBJ whole genome shotgun (WGS) entry which is preliminary data.</text>
</comment>
<evidence type="ECO:0000256" key="8">
    <source>
        <dbReference type="ARBA" id="ARBA00022737"/>
    </source>
</evidence>
<dbReference type="InterPro" id="IPR016129">
    <property type="entry name" value="Caspase_his_AS"/>
</dbReference>
<dbReference type="InterPro" id="IPR001309">
    <property type="entry name" value="Pept_C14_p20"/>
</dbReference>
<evidence type="ECO:0000256" key="14">
    <source>
        <dbReference type="ARBA" id="ARBA00066479"/>
    </source>
</evidence>
<dbReference type="SMART" id="SM00031">
    <property type="entry name" value="DED"/>
    <property type="match status" value="2"/>
</dbReference>
<evidence type="ECO:0000256" key="16">
    <source>
        <dbReference type="RuleBase" id="RU003971"/>
    </source>
</evidence>
<comment type="catalytic activity">
    <reaction evidence="13">
        <text>Strict requirement for Asp at position P1 and has a preferred cleavage sequence of (Leu/Asp/Val)-Glu-Thr-Asp-|-(Gly/Ser/Ala).</text>
        <dbReference type="EC" id="3.4.22.61"/>
    </reaction>
</comment>
<keyword evidence="10" id="KW-0788">Thiol protease</keyword>
<evidence type="ECO:0000313" key="21">
    <source>
        <dbReference type="Proteomes" id="UP000540071"/>
    </source>
</evidence>
<dbReference type="GO" id="GO:0006915">
    <property type="term" value="P:apoptotic process"/>
    <property type="evidence" value="ECO:0007669"/>
    <property type="project" value="UniProtKB-KW"/>
</dbReference>
<keyword evidence="9" id="KW-0378">Hydrolase</keyword>
<dbReference type="GO" id="GO:0043065">
    <property type="term" value="P:positive regulation of apoptotic process"/>
    <property type="evidence" value="ECO:0007669"/>
    <property type="project" value="UniProtKB-ARBA"/>
</dbReference>
<keyword evidence="7" id="KW-0053">Apoptosis</keyword>
<proteinExistence type="inferred from homology"/>
<evidence type="ECO:0000259" key="18">
    <source>
        <dbReference type="PROSITE" id="PS50207"/>
    </source>
</evidence>
<dbReference type="InterPro" id="IPR011029">
    <property type="entry name" value="DEATH-like_dom_sf"/>
</dbReference>
<protein>
    <recommendedName>
        <fullName evidence="15">Caspase-8</fullName>
        <ecNumber evidence="14">3.4.22.61</ecNumber>
    </recommendedName>
</protein>
<dbReference type="InterPro" id="IPR001875">
    <property type="entry name" value="DED_dom"/>
</dbReference>
<feature type="domain" description="Caspase family p20" evidence="19">
    <location>
        <begin position="259"/>
        <end position="391"/>
    </location>
</feature>
<dbReference type="AlphaFoldDB" id="A0A7K7QC64"/>
<evidence type="ECO:0000256" key="3">
    <source>
        <dbReference type="ARBA" id="ARBA00010134"/>
    </source>
</evidence>
<dbReference type="InterPro" id="IPR011600">
    <property type="entry name" value="Pept_C14_caspase"/>
</dbReference>
<dbReference type="GO" id="GO:0006508">
    <property type="term" value="P:proteolysis"/>
    <property type="evidence" value="ECO:0007669"/>
    <property type="project" value="UniProtKB-KW"/>
</dbReference>
<keyword evidence="6" id="KW-0645">Protease</keyword>
<keyword evidence="5" id="KW-0597">Phosphoprotein</keyword>
<evidence type="ECO:0000256" key="13">
    <source>
        <dbReference type="ARBA" id="ARBA00051626"/>
    </source>
</evidence>
<dbReference type="FunFam" id="3.40.50.1460:FF:000008">
    <property type="entry name" value="caspase-8 isoform X1"/>
    <property type="match status" value="1"/>
</dbReference>
<evidence type="ECO:0000259" key="17">
    <source>
        <dbReference type="PROSITE" id="PS50168"/>
    </source>
</evidence>
<keyword evidence="21" id="KW-1185">Reference proteome</keyword>
<keyword evidence="4" id="KW-0963">Cytoplasm</keyword>
<evidence type="ECO:0000313" key="20">
    <source>
        <dbReference type="EMBL" id="NWZ77552.1"/>
    </source>
</evidence>
<dbReference type="Pfam" id="PF00656">
    <property type="entry name" value="Peptidase_C14"/>
    <property type="match status" value="1"/>
</dbReference>
<accession>A0A7K7QC64</accession>
<dbReference type="GO" id="GO:0032991">
    <property type="term" value="C:protein-containing complex"/>
    <property type="evidence" value="ECO:0007669"/>
    <property type="project" value="UniProtKB-ARBA"/>
</dbReference>
<dbReference type="InterPro" id="IPR033170">
    <property type="entry name" value="Caspase-8_DED1"/>
</dbReference>
<dbReference type="EC" id="3.4.22.61" evidence="14"/>
<evidence type="ECO:0000256" key="10">
    <source>
        <dbReference type="ARBA" id="ARBA00022807"/>
    </source>
</evidence>
<dbReference type="Proteomes" id="UP000540071">
    <property type="component" value="Unassembled WGS sequence"/>
</dbReference>
<dbReference type="PROSITE" id="PS50207">
    <property type="entry name" value="CASPASE_P10"/>
    <property type="match status" value="1"/>
</dbReference>
<dbReference type="Gene3D" id="1.10.533.10">
    <property type="entry name" value="Death Domain, Fas"/>
    <property type="match status" value="2"/>
</dbReference>
<dbReference type="Gene3D" id="3.40.50.1460">
    <property type="match status" value="1"/>
</dbReference>